<sequence>MIEKATVLVEYNLACYDCLLGDQAGAKRRLAKVFKREPGWRAQAKADPDFKAMDWRSFV</sequence>
<dbReference type="EMBL" id="CP023344">
    <property type="protein sequence ID" value="ATC62968.1"/>
    <property type="molecule type" value="Genomic_DNA"/>
</dbReference>
<evidence type="ECO:0000313" key="2">
    <source>
        <dbReference type="Proteomes" id="UP000217265"/>
    </source>
</evidence>
<proteinExistence type="predicted"/>
<dbReference type="AlphaFoldDB" id="A0A290QCB1"/>
<reference evidence="1 2" key="1">
    <citation type="submission" date="2017-09" db="EMBL/GenBank/DDBJ databases">
        <title>Complete genome sequence of Verrucomicrobial strain HZ-65, isolated from freshwater.</title>
        <authorList>
            <person name="Choi A."/>
        </authorList>
    </citation>
    <scope>NUCLEOTIDE SEQUENCE [LARGE SCALE GENOMIC DNA]</scope>
    <source>
        <strain evidence="1 2">HZ-65</strain>
    </source>
</reference>
<evidence type="ECO:0000313" key="1">
    <source>
        <dbReference type="EMBL" id="ATC62968.1"/>
    </source>
</evidence>
<dbReference type="NCBIfam" id="NF047558">
    <property type="entry name" value="TPR_END_plus"/>
    <property type="match status" value="1"/>
</dbReference>
<keyword evidence="2" id="KW-1185">Reference proteome</keyword>
<dbReference type="KEGG" id="vbh:CMV30_02750"/>
<dbReference type="Proteomes" id="UP000217265">
    <property type="component" value="Chromosome"/>
</dbReference>
<protein>
    <submittedName>
        <fullName evidence="1">Uncharacterized protein</fullName>
    </submittedName>
</protein>
<organism evidence="1 2">
    <name type="scientific">Nibricoccus aquaticus</name>
    <dbReference type="NCBI Taxonomy" id="2576891"/>
    <lineage>
        <taxon>Bacteria</taxon>
        <taxon>Pseudomonadati</taxon>
        <taxon>Verrucomicrobiota</taxon>
        <taxon>Opitutia</taxon>
        <taxon>Opitutales</taxon>
        <taxon>Opitutaceae</taxon>
        <taxon>Nibricoccus</taxon>
    </lineage>
</organism>
<name>A0A290QCB1_9BACT</name>
<accession>A0A290QCB1</accession>
<gene>
    <name evidence="1" type="ORF">CMV30_02750</name>
</gene>